<feature type="compositionally biased region" description="Basic and acidic residues" evidence="1">
    <location>
        <begin position="267"/>
        <end position="279"/>
    </location>
</feature>
<dbReference type="AlphaFoldDB" id="A0A8J9Y5P4"/>
<feature type="compositionally biased region" description="Polar residues" evidence="1">
    <location>
        <begin position="666"/>
        <end position="675"/>
    </location>
</feature>
<protein>
    <submittedName>
        <fullName evidence="2">Uncharacterized protein</fullName>
    </submittedName>
</protein>
<feature type="compositionally biased region" description="Low complexity" evidence="1">
    <location>
        <begin position="400"/>
        <end position="409"/>
    </location>
</feature>
<feature type="compositionally biased region" description="Basic and acidic residues" evidence="1">
    <location>
        <begin position="312"/>
        <end position="323"/>
    </location>
</feature>
<feature type="compositionally biased region" description="Basic and acidic residues" evidence="1">
    <location>
        <begin position="180"/>
        <end position="207"/>
    </location>
</feature>
<feature type="compositionally biased region" description="Basic and acidic residues" evidence="1">
    <location>
        <begin position="626"/>
        <end position="638"/>
    </location>
</feature>
<dbReference type="OrthoDB" id="8196194at2759"/>
<dbReference type="Proteomes" id="UP000838878">
    <property type="component" value="Chromosome 1"/>
</dbReference>
<evidence type="ECO:0000313" key="3">
    <source>
        <dbReference type="Proteomes" id="UP000838878"/>
    </source>
</evidence>
<feature type="compositionally biased region" description="Polar residues" evidence="1">
    <location>
        <begin position="422"/>
        <end position="432"/>
    </location>
</feature>
<name>A0A8J9Y5P4_9NEOP</name>
<sequence length="675" mass="72732">MLAKLKRLDFAGQSQRVSFLNLFLVGGDFALSPYCDRLPKGYQVIMGAKQSKRSVDISGKEAEGAGEVAAAGAGGEGRVEQLADADALKPQLNGDAHIHESSDKEKQLDSGTPENEKDVTTEKEGKEQDEEKEKEAAPVTNGDSEQKVENGESTPSPEDSKKPKKEKVKKKWSLRSISFSRKDKPKQEKKNKDDEPKTNGEPEKVPEETTETSPELEKNDVVAEEKVEAEAKDEKTPETPVTEPITNGSTTPETPKEETLIPDEPVAENKEIERTEQPKVEAVSEILPNGHPTEAPKSETPESPEPVQSETSKPEEAIVEKSEPAPTTEIPVEKEVCVEKMPLIEPTPPPLPANPPPSSVATFAATTMAPELAAPLEPVDPAPADPAPADLAPVDPAPADPVLADLVPADPAPADPAPLPVTSTASDDTQPIDTIEDQCSLPVINQNAEVMPLQPSISITDVDEQPTEPSLLEDRAEVTELPTTNDIVPDDDLLQSNIVDEITTNLPEEPRVSDLECIEIAVDDDATQQNEAASVNKFDDLKPSENEKIIENGEQDKESDEATPAVVESCPEFDSSKITNGVPEVDAEQLLKKPISVPEMETDESREDVAVMTNGEHAGPQPAGPPRDEARDASRDTPQEVVPASDKLAELIPEVPSVPELKTELETQSDVAVRN</sequence>
<reference evidence="2" key="1">
    <citation type="submission" date="2021-12" db="EMBL/GenBank/DDBJ databases">
        <authorList>
            <person name="Martin H S."/>
        </authorList>
    </citation>
    <scope>NUCLEOTIDE SEQUENCE</scope>
</reference>
<proteinExistence type="predicted"/>
<dbReference type="EMBL" id="OV170221">
    <property type="protein sequence ID" value="CAH0714285.1"/>
    <property type="molecule type" value="Genomic_DNA"/>
</dbReference>
<keyword evidence="3" id="KW-1185">Reference proteome</keyword>
<gene>
    <name evidence="2" type="ORF">BINO364_LOCUS1356</name>
</gene>
<feature type="region of interest" description="Disordered" evidence="1">
    <location>
        <begin position="375"/>
        <end position="432"/>
    </location>
</feature>
<feature type="compositionally biased region" description="Basic residues" evidence="1">
    <location>
        <begin position="162"/>
        <end position="173"/>
    </location>
</feature>
<organism evidence="2 3">
    <name type="scientific">Brenthis ino</name>
    <name type="common">lesser marbled fritillary</name>
    <dbReference type="NCBI Taxonomy" id="405034"/>
    <lineage>
        <taxon>Eukaryota</taxon>
        <taxon>Metazoa</taxon>
        <taxon>Ecdysozoa</taxon>
        <taxon>Arthropoda</taxon>
        <taxon>Hexapoda</taxon>
        <taxon>Insecta</taxon>
        <taxon>Pterygota</taxon>
        <taxon>Neoptera</taxon>
        <taxon>Endopterygota</taxon>
        <taxon>Lepidoptera</taxon>
        <taxon>Glossata</taxon>
        <taxon>Ditrysia</taxon>
        <taxon>Papilionoidea</taxon>
        <taxon>Nymphalidae</taxon>
        <taxon>Heliconiinae</taxon>
        <taxon>Argynnini</taxon>
        <taxon>Brenthis</taxon>
    </lineage>
</organism>
<evidence type="ECO:0000256" key="1">
    <source>
        <dbReference type="SAM" id="MobiDB-lite"/>
    </source>
</evidence>
<evidence type="ECO:0000313" key="2">
    <source>
        <dbReference type="EMBL" id="CAH0714285.1"/>
    </source>
</evidence>
<feature type="compositionally biased region" description="Basic and acidic residues" evidence="1">
    <location>
        <begin position="215"/>
        <end position="237"/>
    </location>
</feature>
<feature type="compositionally biased region" description="Basic and acidic residues" evidence="1">
    <location>
        <begin position="537"/>
        <end position="556"/>
    </location>
</feature>
<feature type="compositionally biased region" description="Pro residues" evidence="1">
    <location>
        <begin position="410"/>
        <end position="419"/>
    </location>
</feature>
<accession>A0A8J9Y5P4</accession>
<feature type="compositionally biased region" description="Polar residues" evidence="1">
    <location>
        <begin position="244"/>
        <end position="253"/>
    </location>
</feature>
<feature type="compositionally biased region" description="Basic and acidic residues" evidence="1">
    <location>
        <begin position="96"/>
        <end position="136"/>
    </location>
</feature>
<feature type="region of interest" description="Disordered" evidence="1">
    <location>
        <begin position="529"/>
        <end position="675"/>
    </location>
</feature>
<feature type="region of interest" description="Disordered" evidence="1">
    <location>
        <begin position="56"/>
        <end position="333"/>
    </location>
</feature>
<feature type="non-terminal residue" evidence="2">
    <location>
        <position position="675"/>
    </location>
</feature>